<evidence type="ECO:0000256" key="1">
    <source>
        <dbReference type="SAM" id="MobiDB-lite"/>
    </source>
</evidence>
<feature type="compositionally biased region" description="Gly residues" evidence="1">
    <location>
        <begin position="47"/>
        <end position="61"/>
    </location>
</feature>
<evidence type="ECO:0000313" key="2">
    <source>
        <dbReference type="EMBL" id="PQV58669.1"/>
    </source>
</evidence>
<dbReference type="EMBL" id="PVEP01000001">
    <property type="protein sequence ID" value="PQV58669.1"/>
    <property type="molecule type" value="Genomic_DNA"/>
</dbReference>
<reference evidence="2 3" key="1">
    <citation type="submission" date="2018-02" db="EMBL/GenBank/DDBJ databases">
        <title>Genomic Encyclopedia of Archaeal and Bacterial Type Strains, Phase II (KMG-II): from individual species to whole genera.</title>
        <authorList>
            <person name="Goeker M."/>
        </authorList>
    </citation>
    <scope>NUCLEOTIDE SEQUENCE [LARGE SCALE GENOMIC DNA]</scope>
    <source>
        <strain evidence="2 3">DSM 18921</strain>
    </source>
</reference>
<keyword evidence="3" id="KW-1185">Reference proteome</keyword>
<accession>A0A2S8SD42</accession>
<dbReference type="Proteomes" id="UP000238338">
    <property type="component" value="Unassembled WGS sequence"/>
</dbReference>
<dbReference type="AlphaFoldDB" id="A0A2S8SD42"/>
<proteinExistence type="predicted"/>
<comment type="caution">
    <text evidence="2">The sequence shown here is derived from an EMBL/GenBank/DDBJ whole genome shotgun (WGS) entry which is preliminary data.</text>
</comment>
<protein>
    <submittedName>
        <fullName evidence="2">Uncharacterized protein</fullName>
    </submittedName>
</protein>
<feature type="compositionally biased region" description="Low complexity" evidence="1">
    <location>
        <begin position="37"/>
        <end position="46"/>
    </location>
</feature>
<organism evidence="2 3">
    <name type="scientific">Albidovulum denitrificans</name>
    <dbReference type="NCBI Taxonomy" id="404881"/>
    <lineage>
        <taxon>Bacteria</taxon>
        <taxon>Pseudomonadati</taxon>
        <taxon>Pseudomonadota</taxon>
        <taxon>Alphaproteobacteria</taxon>
        <taxon>Rhodobacterales</taxon>
        <taxon>Paracoccaceae</taxon>
        <taxon>Albidovulum</taxon>
    </lineage>
</organism>
<feature type="region of interest" description="Disordered" evidence="1">
    <location>
        <begin position="1"/>
        <end position="65"/>
    </location>
</feature>
<sequence length="85" mass="7910">MVGDTAGTTLPDGGAISPPRSCGTALERSPDGPRRPAPLGAAAGPAAGKGGASRASIGGGCRPDAMRAGAALTNAAPARMGGISA</sequence>
<name>A0A2S8SD42_9RHOB</name>
<evidence type="ECO:0000313" key="3">
    <source>
        <dbReference type="Proteomes" id="UP000238338"/>
    </source>
</evidence>
<gene>
    <name evidence="2" type="ORF">LX70_00481</name>
</gene>